<reference evidence="3" key="1">
    <citation type="journal article" date="2020" name="J. ISSAAS">
        <title>Lactobacilli and other gastrointestinal microbiota of Peromyscus leucopus, reservoir host for agents of Lyme disease and other zoonoses in North America.</title>
        <authorList>
            <person name="Milovic A."/>
            <person name="Bassam K."/>
            <person name="Shao H."/>
            <person name="Chatzistamou I."/>
            <person name="Tufts D.M."/>
            <person name="Diuk-Wasser M."/>
            <person name="Barbour A.G."/>
        </authorList>
    </citation>
    <scope>NUCLEOTIDE SEQUENCE</scope>
    <source>
        <strain evidence="3">LL4</strain>
    </source>
</reference>
<name>A0A650ENI1_9HELI</name>
<feature type="domain" description="Solute-binding protein family 3/N-terminal" evidence="2">
    <location>
        <begin position="23"/>
        <end position="249"/>
    </location>
</feature>
<dbReference type="SUPFAM" id="SSF53850">
    <property type="entry name" value="Periplasmic binding protein-like II"/>
    <property type="match status" value="1"/>
</dbReference>
<gene>
    <name evidence="3" type="ORF">Helico5904_0960</name>
</gene>
<dbReference type="InterPro" id="IPR001638">
    <property type="entry name" value="Solute-binding_3/MltF_N"/>
</dbReference>
<dbReference type="Gene3D" id="3.40.190.10">
    <property type="entry name" value="Periplasmic binding protein-like II"/>
    <property type="match status" value="2"/>
</dbReference>
<accession>A0A650ENI1</accession>
<keyword evidence="1" id="KW-0732">Signal</keyword>
<dbReference type="AlphaFoldDB" id="A0A650ENI1"/>
<dbReference type="PANTHER" id="PTHR35936:SF19">
    <property type="entry name" value="AMINO-ACID-BINDING PROTEIN YXEM-RELATED"/>
    <property type="match status" value="1"/>
</dbReference>
<dbReference type="PANTHER" id="PTHR35936">
    <property type="entry name" value="MEMBRANE-BOUND LYTIC MUREIN TRANSGLYCOSYLASE F"/>
    <property type="match status" value="1"/>
</dbReference>
<evidence type="ECO:0000259" key="2">
    <source>
        <dbReference type="SMART" id="SM00062"/>
    </source>
</evidence>
<dbReference type="Pfam" id="PF00497">
    <property type="entry name" value="SBP_bac_3"/>
    <property type="match status" value="1"/>
</dbReference>
<proteinExistence type="predicted"/>
<dbReference type="SMART" id="SM00062">
    <property type="entry name" value="PBPb"/>
    <property type="match status" value="1"/>
</dbReference>
<protein>
    <submittedName>
        <fullName evidence="3">Amino acid ABC transporter substrate-binding protein</fullName>
    </submittedName>
</protein>
<evidence type="ECO:0000256" key="1">
    <source>
        <dbReference type="ARBA" id="ARBA00022729"/>
    </source>
</evidence>
<organism evidence="3">
    <name type="scientific">uncultured Helicobacter sp</name>
    <dbReference type="NCBI Taxonomy" id="175537"/>
    <lineage>
        <taxon>Bacteria</taxon>
        <taxon>Pseudomonadati</taxon>
        <taxon>Campylobacterota</taxon>
        <taxon>Epsilonproteobacteria</taxon>
        <taxon>Campylobacterales</taxon>
        <taxon>Helicobacteraceae</taxon>
        <taxon>Helicobacter</taxon>
        <taxon>environmental samples</taxon>
    </lineage>
</organism>
<sequence>MFQRILCGISIILCIAYADFKTPIEVGTSNSYRPFAYIDEQDKAAGYDVDVLRLLSQYDKRLVFHFNPQAWNALFVGLDAGKYQMLAYQINKTKEREEKYIFSDIPYFYGASVLVVRGDSRIQHIDELKGKKIGVGLGDSHAFNLEKYLDKHSDLNIKIVYYKNSPPQIADLANGRIDAIIDDPIAIVDTAKALNVNLKATDFVLEKTPVFFIFPKTQKELKDTLSQALQKAHKDGQLKALSIKYFGKDYTQD</sequence>
<dbReference type="EMBL" id="MN577569">
    <property type="protein sequence ID" value="QGT50424.1"/>
    <property type="molecule type" value="Genomic_DNA"/>
</dbReference>
<evidence type="ECO:0000313" key="3">
    <source>
        <dbReference type="EMBL" id="QGT50424.1"/>
    </source>
</evidence>